<accession>A0A1H9QPF0</accession>
<dbReference type="PANTHER" id="PTHR37316">
    <property type="entry name" value="TEICHOIC ACID GLYCEROL-PHOSPHATE PRIMASE"/>
    <property type="match status" value="1"/>
</dbReference>
<evidence type="ECO:0000256" key="1">
    <source>
        <dbReference type="ARBA" id="ARBA00004202"/>
    </source>
</evidence>
<dbReference type="SUPFAM" id="SSF53756">
    <property type="entry name" value="UDP-Glycosyltransferase/glycogen phosphorylase"/>
    <property type="match status" value="1"/>
</dbReference>
<keyword evidence="4 7" id="KW-0808">Transferase</keyword>
<dbReference type="GO" id="GO:0019350">
    <property type="term" value="P:teichoic acid biosynthetic process"/>
    <property type="evidence" value="ECO:0007669"/>
    <property type="project" value="UniProtKB-KW"/>
</dbReference>
<dbReference type="GO" id="GO:0047355">
    <property type="term" value="F:CDP-glycerol glycerophosphotransferase activity"/>
    <property type="evidence" value="ECO:0007669"/>
    <property type="project" value="InterPro"/>
</dbReference>
<evidence type="ECO:0000256" key="3">
    <source>
        <dbReference type="ARBA" id="ARBA00022475"/>
    </source>
</evidence>
<evidence type="ECO:0000313" key="8">
    <source>
        <dbReference type="Proteomes" id="UP000198948"/>
    </source>
</evidence>
<dbReference type="OrthoDB" id="9811865at2"/>
<evidence type="ECO:0000313" key="7">
    <source>
        <dbReference type="EMBL" id="SER62324.1"/>
    </source>
</evidence>
<evidence type="ECO:0000256" key="4">
    <source>
        <dbReference type="ARBA" id="ARBA00022679"/>
    </source>
</evidence>
<name>A0A1H9QPF0_9LACT</name>
<comment type="subcellular location">
    <subcellularLocation>
        <location evidence="1">Cell membrane</location>
        <topology evidence="1">Peripheral membrane protein</topology>
    </subcellularLocation>
</comment>
<gene>
    <name evidence="7" type="ORF">SAMN04488559_102202</name>
</gene>
<keyword evidence="6" id="KW-0472">Membrane</keyword>
<keyword evidence="8" id="KW-1185">Reference proteome</keyword>
<sequence>MKLKLKQMINGIIAFILWPFSRSLKKKKILLVGGHEGQLFLDNGQAFYRYLTKEHPEYTTYFVLNQQSKDYGKVPHVITRGSIRNYLYFLCAEGVFYSHSCSDVAPIWHRYYKNQKTSKIFIEHGITGLKKSKLGNTSIATAPKADLWVSACEFDKQIKVNEWGLPADKVAVTGLPRYDALVPQKNYRKEIVYMPTWREWLADLDDAAFQQSDFYQDLKQLTENSELLTLLEETGYQLKIYIHFYFHKFLQNFTFKSELIQFLPVETNVQDYLINSAIMMTDYSSVAWDFFYMDKPVLFYQPDLDTYLTERGAYLDLKHDLFGPSAYSQLELTEQLRSIIFNKEHIIKKYLPLKESYFTYFDTNNCERVFQHFKMNKKDV</sequence>
<protein>
    <submittedName>
        <fullName evidence="7">CDP-glycerol glycerophosphotransferase, TagB/SpsB family</fullName>
    </submittedName>
</protein>
<reference evidence="7 8" key="1">
    <citation type="submission" date="2016-10" db="EMBL/GenBank/DDBJ databases">
        <authorList>
            <person name="de Groot N.N."/>
        </authorList>
    </citation>
    <scope>NUCLEOTIDE SEQUENCE [LARGE SCALE GENOMIC DNA]</scope>
    <source>
        <strain evidence="7 8">DSM 13760</strain>
    </source>
</reference>
<dbReference type="InterPro" id="IPR007554">
    <property type="entry name" value="Glycerophosphate_synth"/>
</dbReference>
<keyword evidence="5" id="KW-0777">Teichoic acid biosynthesis</keyword>
<dbReference type="InterPro" id="IPR043148">
    <property type="entry name" value="TagF_C"/>
</dbReference>
<dbReference type="STRING" id="142588.SAMN04488559_102202"/>
<evidence type="ECO:0000256" key="6">
    <source>
        <dbReference type="ARBA" id="ARBA00023136"/>
    </source>
</evidence>
<dbReference type="Gene3D" id="3.40.50.12580">
    <property type="match status" value="1"/>
</dbReference>
<dbReference type="EMBL" id="FOHA01000002">
    <property type="protein sequence ID" value="SER62324.1"/>
    <property type="molecule type" value="Genomic_DNA"/>
</dbReference>
<proteinExistence type="inferred from homology"/>
<keyword evidence="3" id="KW-1003">Cell membrane</keyword>
<dbReference type="Proteomes" id="UP000198948">
    <property type="component" value="Unassembled WGS sequence"/>
</dbReference>
<organism evidence="7 8">
    <name type="scientific">Isobaculum melis</name>
    <dbReference type="NCBI Taxonomy" id="142588"/>
    <lineage>
        <taxon>Bacteria</taxon>
        <taxon>Bacillati</taxon>
        <taxon>Bacillota</taxon>
        <taxon>Bacilli</taxon>
        <taxon>Lactobacillales</taxon>
        <taxon>Carnobacteriaceae</taxon>
        <taxon>Isobaculum</taxon>
    </lineage>
</organism>
<dbReference type="RefSeq" id="WP_092650094.1">
    <property type="nucleotide sequence ID" value="NZ_FOHA01000002.1"/>
</dbReference>
<dbReference type="AlphaFoldDB" id="A0A1H9QPF0"/>
<dbReference type="InterPro" id="IPR051612">
    <property type="entry name" value="Teichoic_Acid_Biosynth"/>
</dbReference>
<dbReference type="InterPro" id="IPR043149">
    <property type="entry name" value="TagF_N"/>
</dbReference>
<comment type="similarity">
    <text evidence="2">Belongs to the CDP-glycerol glycerophosphotransferase family.</text>
</comment>
<dbReference type="PANTHER" id="PTHR37316:SF3">
    <property type="entry name" value="TEICHOIC ACID GLYCEROL-PHOSPHATE TRANSFERASE"/>
    <property type="match status" value="1"/>
</dbReference>
<dbReference type="Gene3D" id="3.40.50.11820">
    <property type="match status" value="1"/>
</dbReference>
<dbReference type="GO" id="GO:0005886">
    <property type="term" value="C:plasma membrane"/>
    <property type="evidence" value="ECO:0007669"/>
    <property type="project" value="UniProtKB-SubCell"/>
</dbReference>
<evidence type="ECO:0000256" key="5">
    <source>
        <dbReference type="ARBA" id="ARBA00022944"/>
    </source>
</evidence>
<dbReference type="Pfam" id="PF04464">
    <property type="entry name" value="Glyphos_transf"/>
    <property type="match status" value="1"/>
</dbReference>
<evidence type="ECO:0000256" key="2">
    <source>
        <dbReference type="ARBA" id="ARBA00010488"/>
    </source>
</evidence>